<evidence type="ECO:0000313" key="2">
    <source>
        <dbReference type="EMBL" id="SDQ87261.1"/>
    </source>
</evidence>
<keyword evidence="1" id="KW-0472">Membrane</keyword>
<gene>
    <name evidence="2" type="ORF">SAMN04489742_2902</name>
</gene>
<keyword evidence="1" id="KW-1133">Transmembrane helix</keyword>
<name>A0A1H1EEL4_9MICC</name>
<dbReference type="Pfam" id="PF14019">
    <property type="entry name" value="DUF4235"/>
    <property type="match status" value="1"/>
</dbReference>
<organism evidence="2 3">
    <name type="scientific">Crystallibacter crystallopoietes</name>
    <dbReference type="NCBI Taxonomy" id="37928"/>
    <lineage>
        <taxon>Bacteria</taxon>
        <taxon>Bacillati</taxon>
        <taxon>Actinomycetota</taxon>
        <taxon>Actinomycetes</taxon>
        <taxon>Micrococcales</taxon>
        <taxon>Micrococcaceae</taxon>
        <taxon>Crystallibacter</taxon>
    </lineage>
</organism>
<protein>
    <recommendedName>
        <fullName evidence="4">DUF4235 domain-containing protein</fullName>
    </recommendedName>
</protein>
<keyword evidence="3" id="KW-1185">Reference proteome</keyword>
<evidence type="ECO:0000313" key="3">
    <source>
        <dbReference type="Proteomes" id="UP000181917"/>
    </source>
</evidence>
<proteinExistence type="predicted"/>
<accession>A0A1H1EEL4</accession>
<dbReference type="Proteomes" id="UP000181917">
    <property type="component" value="Unassembled WGS sequence"/>
</dbReference>
<feature type="transmembrane region" description="Helical" evidence="1">
    <location>
        <begin position="86"/>
        <end position="106"/>
    </location>
</feature>
<dbReference type="EMBL" id="FNKH01000002">
    <property type="protein sequence ID" value="SDQ87261.1"/>
    <property type="molecule type" value="Genomic_DNA"/>
</dbReference>
<dbReference type="InterPro" id="IPR025329">
    <property type="entry name" value="DUF4235"/>
</dbReference>
<reference evidence="2 3" key="1">
    <citation type="submission" date="2016-10" db="EMBL/GenBank/DDBJ databases">
        <authorList>
            <person name="de Groot N.N."/>
        </authorList>
    </citation>
    <scope>NUCLEOTIDE SEQUENCE [LARGE SCALE GENOMIC DNA]</scope>
    <source>
        <strain evidence="2 3">DSM 20117</strain>
    </source>
</reference>
<sequence>MCAFSSVFQCTTDDGGWQPTRKTLGWVADDITDEGQWQMSMVLKLLGTLVSIGAGLAGAKLIDILWKAVTGEDSPKHDDDMENSLRATLAFAAISGTVSAIIRVLSQRGTMQAVNRFNRTRDMV</sequence>
<feature type="transmembrane region" description="Helical" evidence="1">
    <location>
        <begin position="45"/>
        <end position="66"/>
    </location>
</feature>
<dbReference type="STRING" id="37928.SAMN04489742_2902"/>
<keyword evidence="1" id="KW-0812">Transmembrane</keyword>
<evidence type="ECO:0000256" key="1">
    <source>
        <dbReference type="SAM" id="Phobius"/>
    </source>
</evidence>
<evidence type="ECO:0008006" key="4">
    <source>
        <dbReference type="Google" id="ProtNLM"/>
    </source>
</evidence>
<dbReference type="AlphaFoldDB" id="A0A1H1EEL4"/>